<reference evidence="2" key="1">
    <citation type="journal article" date="2014" name="Genome Announc.">
        <title>Draft genome sequence of Colletotrichum sublineola, a destructive pathogen of cultivated sorghum.</title>
        <authorList>
            <person name="Baroncelli R."/>
            <person name="Sanz-Martin J.M."/>
            <person name="Rech G.E."/>
            <person name="Sukno S.A."/>
            <person name="Thon M.R."/>
        </authorList>
    </citation>
    <scope>NUCLEOTIDE SEQUENCE [LARGE SCALE GENOMIC DNA]</scope>
    <source>
        <strain evidence="2">TX430BB</strain>
    </source>
</reference>
<sequence>MEREAVDRYNLAITDLLSTMGVQTAAKEPLHSALYRSAMSDPLLFHAVVAGGATHLRFLTNSMEDRRILLRAQSQIARTVRQRLAAGITTISDTVLFSIMTMSVDQSPYLLSLAPEERYASDFDSPVKSLGGLVWMGLIDFEPNANHTAAWMHLLRARDPSLSNKVPGLIDYLQASDLLRASALLQKPGMEMQEAYCLQAERQAANRPDASEADAFHVDAHFKGILLDMKACCRLIDHYSGGEYHLSPEASEFIHCRNLILYQLLSLPPGVSEICRLTALVFNYGVLCPFPDPRILWKLSRQLGAILSNPQRTANEGAGLLLWAAVIGGIAAAGTTAYDSFADSVNRFADLLGLEEWSQIVTHLESFIWLERACGVGGRTLWGWARARALALGNKGFGYLYLPSRERPKATVEECFD</sequence>
<dbReference type="AlphaFoldDB" id="A0A066X4M3"/>
<evidence type="ECO:0000313" key="2">
    <source>
        <dbReference type="Proteomes" id="UP000027238"/>
    </source>
</evidence>
<evidence type="ECO:0008006" key="3">
    <source>
        <dbReference type="Google" id="ProtNLM"/>
    </source>
</evidence>
<gene>
    <name evidence="1" type="ORF">CSUB01_08805</name>
</gene>
<dbReference type="OMA" id="HLESFIW"/>
<dbReference type="EMBL" id="JMSE01001449">
    <property type="protein sequence ID" value="KDN60970.1"/>
    <property type="molecule type" value="Genomic_DNA"/>
</dbReference>
<organism evidence="1 2">
    <name type="scientific">Colletotrichum sublineola</name>
    <name type="common">Sorghum anthracnose fungus</name>
    <dbReference type="NCBI Taxonomy" id="1173701"/>
    <lineage>
        <taxon>Eukaryota</taxon>
        <taxon>Fungi</taxon>
        <taxon>Dikarya</taxon>
        <taxon>Ascomycota</taxon>
        <taxon>Pezizomycotina</taxon>
        <taxon>Sordariomycetes</taxon>
        <taxon>Hypocreomycetidae</taxon>
        <taxon>Glomerellales</taxon>
        <taxon>Glomerellaceae</taxon>
        <taxon>Colletotrichum</taxon>
        <taxon>Colletotrichum graminicola species complex</taxon>
    </lineage>
</organism>
<comment type="caution">
    <text evidence="1">The sequence shown here is derived from an EMBL/GenBank/DDBJ whole genome shotgun (WGS) entry which is preliminary data.</text>
</comment>
<proteinExistence type="predicted"/>
<dbReference type="eggNOG" id="ENOG502TA49">
    <property type="taxonomic scope" value="Eukaryota"/>
</dbReference>
<dbReference type="PANTHER" id="PTHR37540">
    <property type="entry name" value="TRANSCRIPTION FACTOR (ACR-2), PUTATIVE-RELATED-RELATED"/>
    <property type="match status" value="1"/>
</dbReference>
<dbReference type="PANTHER" id="PTHR37540:SF5">
    <property type="entry name" value="TRANSCRIPTION FACTOR DOMAIN-CONTAINING PROTEIN"/>
    <property type="match status" value="1"/>
</dbReference>
<keyword evidence="2" id="KW-1185">Reference proteome</keyword>
<dbReference type="HOGENOM" id="CLU_741874_0_0_1"/>
<protein>
    <recommendedName>
        <fullName evidence="3">C6 zinc finger domain-containing protein</fullName>
    </recommendedName>
</protein>
<dbReference type="Proteomes" id="UP000027238">
    <property type="component" value="Unassembled WGS sequence"/>
</dbReference>
<dbReference type="OrthoDB" id="3469466at2759"/>
<evidence type="ECO:0000313" key="1">
    <source>
        <dbReference type="EMBL" id="KDN60970.1"/>
    </source>
</evidence>
<dbReference type="STRING" id="1173701.A0A066X4M3"/>
<name>A0A066X4M3_COLSU</name>
<accession>A0A066X4M3</accession>